<accession>A0ABW2UW34</accession>
<evidence type="ECO:0000313" key="1">
    <source>
        <dbReference type="EMBL" id="MFC7747473.1"/>
    </source>
</evidence>
<protein>
    <submittedName>
        <fullName evidence="1">Uncharacterized protein</fullName>
    </submittedName>
</protein>
<evidence type="ECO:0000313" key="2">
    <source>
        <dbReference type="Proteomes" id="UP001596620"/>
    </source>
</evidence>
<sequence length="116" mass="13672">MITIIFKQVMTLFNIVAEFTMIFRSHQTALSTAYNLLNTNFQEYSVLSHDIYQDLHNIHVKCTLDINHKPEDPYRDLRDELHFRFTPDMSFASLYIHATDMTQSPALSFVRLIDRS</sequence>
<organism evidence="1 2">
    <name type="scientific">Lentibacillus kimchii</name>
    <dbReference type="NCBI Taxonomy" id="1542911"/>
    <lineage>
        <taxon>Bacteria</taxon>
        <taxon>Bacillati</taxon>
        <taxon>Bacillota</taxon>
        <taxon>Bacilli</taxon>
        <taxon>Bacillales</taxon>
        <taxon>Bacillaceae</taxon>
        <taxon>Lentibacillus</taxon>
    </lineage>
</organism>
<comment type="caution">
    <text evidence="1">The sequence shown here is derived from an EMBL/GenBank/DDBJ whole genome shotgun (WGS) entry which is preliminary data.</text>
</comment>
<dbReference type="RefSeq" id="WP_382359197.1">
    <property type="nucleotide sequence ID" value="NZ_JBHTGR010000030.1"/>
</dbReference>
<keyword evidence="2" id="KW-1185">Reference proteome</keyword>
<dbReference type="EMBL" id="JBHTGR010000030">
    <property type="protein sequence ID" value="MFC7747473.1"/>
    <property type="molecule type" value="Genomic_DNA"/>
</dbReference>
<proteinExistence type="predicted"/>
<reference evidence="2" key="1">
    <citation type="journal article" date="2019" name="Int. J. Syst. Evol. Microbiol.">
        <title>The Global Catalogue of Microorganisms (GCM) 10K type strain sequencing project: providing services to taxonomists for standard genome sequencing and annotation.</title>
        <authorList>
            <consortium name="The Broad Institute Genomics Platform"/>
            <consortium name="The Broad Institute Genome Sequencing Center for Infectious Disease"/>
            <person name="Wu L."/>
            <person name="Ma J."/>
        </authorList>
    </citation>
    <scope>NUCLEOTIDE SEQUENCE [LARGE SCALE GENOMIC DNA]</scope>
    <source>
        <strain evidence="2">JCM 30234</strain>
    </source>
</reference>
<dbReference type="Proteomes" id="UP001596620">
    <property type="component" value="Unassembled WGS sequence"/>
</dbReference>
<name>A0ABW2UW34_9BACI</name>
<gene>
    <name evidence="1" type="ORF">ACFQU8_09550</name>
</gene>